<dbReference type="EMBL" id="JACHJL010000026">
    <property type="protein sequence ID" value="MBB5939699.1"/>
    <property type="molecule type" value="Genomic_DNA"/>
</dbReference>
<feature type="region of interest" description="Disordered" evidence="1">
    <location>
        <begin position="90"/>
        <end position="120"/>
    </location>
</feature>
<dbReference type="RefSeq" id="WP_184579219.1">
    <property type="nucleotide sequence ID" value="NZ_JACHJL010000026.1"/>
</dbReference>
<organism evidence="2 3">
    <name type="scientific">Streptomyces zagrosensis</name>
    <dbReference type="NCBI Taxonomy" id="1042984"/>
    <lineage>
        <taxon>Bacteria</taxon>
        <taxon>Bacillati</taxon>
        <taxon>Actinomycetota</taxon>
        <taxon>Actinomycetes</taxon>
        <taxon>Kitasatosporales</taxon>
        <taxon>Streptomycetaceae</taxon>
        <taxon>Streptomyces</taxon>
    </lineage>
</organism>
<name>A0A7W9QGR0_9ACTN</name>
<feature type="compositionally biased region" description="Acidic residues" evidence="1">
    <location>
        <begin position="111"/>
        <end position="120"/>
    </location>
</feature>
<dbReference type="AlphaFoldDB" id="A0A7W9QGR0"/>
<proteinExistence type="predicted"/>
<keyword evidence="3" id="KW-1185">Reference proteome</keyword>
<accession>A0A7W9QGR0</accession>
<comment type="caution">
    <text evidence="2">The sequence shown here is derived from an EMBL/GenBank/DDBJ whole genome shotgun (WGS) entry which is preliminary data.</text>
</comment>
<evidence type="ECO:0000313" key="2">
    <source>
        <dbReference type="EMBL" id="MBB5939699.1"/>
    </source>
</evidence>
<gene>
    <name evidence="2" type="ORF">FHS42_006795</name>
</gene>
<evidence type="ECO:0000313" key="3">
    <source>
        <dbReference type="Proteomes" id="UP000588098"/>
    </source>
</evidence>
<evidence type="ECO:0000256" key="1">
    <source>
        <dbReference type="SAM" id="MobiDB-lite"/>
    </source>
</evidence>
<sequence length="120" mass="13568">MSGSYEAHPAALRRFTEDMKQLPAQAKQLGKDFQEDQYHYVEWPGWTDDFAHTARPAYNKNNEFCVQITGALYQAFDAAVSATLMNLGDIEGTEGDMRDRIDAHRRRTTDGPDDPDGGKR</sequence>
<reference evidence="2 3" key="1">
    <citation type="submission" date="2020-08" db="EMBL/GenBank/DDBJ databases">
        <title>Genomic Encyclopedia of Type Strains, Phase III (KMG-III): the genomes of soil and plant-associated and newly described type strains.</title>
        <authorList>
            <person name="Whitman W."/>
        </authorList>
    </citation>
    <scope>NUCLEOTIDE SEQUENCE [LARGE SCALE GENOMIC DNA]</scope>
    <source>
        <strain evidence="2 3">CECT 8305</strain>
    </source>
</reference>
<protein>
    <submittedName>
        <fullName evidence="2">Uncharacterized protein</fullName>
    </submittedName>
</protein>
<dbReference type="Proteomes" id="UP000588098">
    <property type="component" value="Unassembled WGS sequence"/>
</dbReference>